<proteinExistence type="predicted"/>
<reference evidence="3 4" key="1">
    <citation type="submission" date="2023-04" db="EMBL/GenBank/DDBJ databases">
        <title>Genome of Basidiobolus ranarum AG-B5.</title>
        <authorList>
            <person name="Stajich J.E."/>
            <person name="Carter-House D."/>
            <person name="Gryganskyi A."/>
        </authorList>
    </citation>
    <scope>NUCLEOTIDE SEQUENCE [LARGE SCALE GENOMIC DNA]</scope>
    <source>
        <strain evidence="3 4">AG-B5</strain>
    </source>
</reference>
<keyword evidence="2" id="KW-0812">Transmembrane</keyword>
<keyword evidence="4" id="KW-1185">Reference proteome</keyword>
<evidence type="ECO:0000313" key="3">
    <source>
        <dbReference type="EMBL" id="KAK9703115.1"/>
    </source>
</evidence>
<feature type="compositionally biased region" description="Basic and acidic residues" evidence="1">
    <location>
        <begin position="150"/>
        <end position="166"/>
    </location>
</feature>
<keyword evidence="2" id="KW-0472">Membrane</keyword>
<gene>
    <name evidence="3" type="ORF">K7432_010894</name>
</gene>
<protein>
    <submittedName>
        <fullName evidence="3">Uncharacterized protein</fullName>
    </submittedName>
</protein>
<dbReference type="Proteomes" id="UP001479436">
    <property type="component" value="Unassembled WGS sequence"/>
</dbReference>
<feature type="compositionally biased region" description="Polar residues" evidence="1">
    <location>
        <begin position="307"/>
        <end position="317"/>
    </location>
</feature>
<evidence type="ECO:0000256" key="2">
    <source>
        <dbReference type="SAM" id="Phobius"/>
    </source>
</evidence>
<name>A0ABR2VUS9_9FUNG</name>
<feature type="compositionally biased region" description="Basic and acidic residues" evidence="1">
    <location>
        <begin position="64"/>
        <end position="77"/>
    </location>
</feature>
<feature type="region of interest" description="Disordered" evidence="1">
    <location>
        <begin position="296"/>
        <end position="324"/>
    </location>
</feature>
<accession>A0ABR2VUS9</accession>
<dbReference type="EMBL" id="JASJQH010007665">
    <property type="protein sequence ID" value="KAK9703115.1"/>
    <property type="molecule type" value="Genomic_DNA"/>
</dbReference>
<feature type="compositionally biased region" description="Basic and acidic residues" evidence="1">
    <location>
        <begin position="93"/>
        <end position="119"/>
    </location>
</feature>
<feature type="region of interest" description="Disordered" evidence="1">
    <location>
        <begin position="270"/>
        <end position="289"/>
    </location>
</feature>
<feature type="transmembrane region" description="Helical" evidence="2">
    <location>
        <begin position="218"/>
        <end position="239"/>
    </location>
</feature>
<comment type="caution">
    <text evidence="3">The sequence shown here is derived from an EMBL/GenBank/DDBJ whole genome shotgun (WGS) entry which is preliminary data.</text>
</comment>
<sequence length="324" mass="35001">MTVISHSSVWASTETALDLSNCEDANCQEEYAVFKEDLPSPTDDKQDPHASPAHAPVSPIKAPTNDESHKPTEKPNKPVEPNKPTEKPNTPVEPHKPTEKPNKPTEKPKTPVEPHKPTEKPNTPVESHKPTEAHKSAELHAPTDLPSKSAESHPTADVHSKVELPKTPEPSPVSTPTRHDGVPLVKPTEAPTNTDPSTSVIPRAGEPEKKSSENHTGAIVGGVVGGAAGIALIAGFIGYRYIIKKREFSTVNFNLDSMAMSSPPPNAGFSENPRFNATRPVSPRNDPSIDIEKAASARVAAEPMPRQSDTFYRSPSPNELPMFW</sequence>
<feature type="compositionally biased region" description="Basic and acidic residues" evidence="1">
    <location>
        <begin position="126"/>
        <end position="138"/>
    </location>
</feature>
<organism evidence="3 4">
    <name type="scientific">Basidiobolus ranarum</name>
    <dbReference type="NCBI Taxonomy" id="34480"/>
    <lineage>
        <taxon>Eukaryota</taxon>
        <taxon>Fungi</taxon>
        <taxon>Fungi incertae sedis</taxon>
        <taxon>Zoopagomycota</taxon>
        <taxon>Entomophthoromycotina</taxon>
        <taxon>Basidiobolomycetes</taxon>
        <taxon>Basidiobolales</taxon>
        <taxon>Basidiobolaceae</taxon>
        <taxon>Basidiobolus</taxon>
    </lineage>
</organism>
<evidence type="ECO:0000256" key="1">
    <source>
        <dbReference type="SAM" id="MobiDB-lite"/>
    </source>
</evidence>
<feature type="compositionally biased region" description="Polar residues" evidence="1">
    <location>
        <begin position="190"/>
        <end position="200"/>
    </location>
</feature>
<evidence type="ECO:0000313" key="4">
    <source>
        <dbReference type="Proteomes" id="UP001479436"/>
    </source>
</evidence>
<feature type="region of interest" description="Disordered" evidence="1">
    <location>
        <begin position="33"/>
        <end position="214"/>
    </location>
</feature>
<keyword evidence="2" id="KW-1133">Transmembrane helix</keyword>
<feature type="compositionally biased region" description="Basic and acidic residues" evidence="1">
    <location>
        <begin position="33"/>
        <end position="48"/>
    </location>
</feature>
<feature type="compositionally biased region" description="Low complexity" evidence="1">
    <location>
        <begin position="49"/>
        <end position="59"/>
    </location>
</feature>